<evidence type="ECO:0000313" key="1">
    <source>
        <dbReference type="EMBL" id="AVK08640.1"/>
    </source>
</evidence>
<sequence>MPLPTELARHLTEEKIAFVQRSGLKAEALEPGYVRLRMPASGNENHIGSMYAGALFTLAEIPGGALFLTSFDSARFYPVVKEMTLRFRRPAKGDIRVEARLDAERIRQLEAEAGERGKAEYSLELQLTDEQGQVVAESAALYQLRSHAKP</sequence>
<dbReference type="Pfam" id="PF14539">
    <property type="entry name" value="DUF4442"/>
    <property type="match status" value="1"/>
</dbReference>
<organism evidence="1 2">
    <name type="scientific">Pseudomonas paraeruginosa</name>
    <dbReference type="NCBI Taxonomy" id="2994495"/>
    <lineage>
        <taxon>Bacteria</taxon>
        <taxon>Pseudomonadati</taxon>
        <taxon>Pseudomonadota</taxon>
        <taxon>Gammaproteobacteria</taxon>
        <taxon>Pseudomonadales</taxon>
        <taxon>Pseudomonadaceae</taxon>
        <taxon>Pseudomonas</taxon>
    </lineage>
</organism>
<evidence type="ECO:0000313" key="2">
    <source>
        <dbReference type="Proteomes" id="UP000238390"/>
    </source>
</evidence>
<dbReference type="SUPFAM" id="SSF54637">
    <property type="entry name" value="Thioesterase/thiol ester dehydrase-isomerase"/>
    <property type="match status" value="1"/>
</dbReference>
<dbReference type="InterPro" id="IPR029069">
    <property type="entry name" value="HotDog_dom_sf"/>
</dbReference>
<dbReference type="InterPro" id="IPR027961">
    <property type="entry name" value="DUF4442"/>
</dbReference>
<dbReference type="CDD" id="cd03443">
    <property type="entry name" value="PaaI_thioesterase"/>
    <property type="match status" value="1"/>
</dbReference>
<dbReference type="AlphaFoldDB" id="A0A2R3J376"/>
<dbReference type="Proteomes" id="UP000238390">
    <property type="component" value="Chromosome"/>
</dbReference>
<reference evidence="1 2" key="1">
    <citation type="submission" date="2018-02" db="EMBL/GenBank/DDBJ databases">
        <title>FDA/CDC Antimicrobial Resistant Isolate Bank Genome Sequencing.</title>
        <authorList>
            <person name="Benahmed F.H."/>
            <person name="Lutgring J.D."/>
            <person name="Yoo B."/>
            <person name="Machado M."/>
            <person name="Brown A."/>
            <person name="McAllister G."/>
            <person name="Perry A."/>
            <person name="Halpin A.L."/>
            <person name="Vavikolanu K."/>
            <person name="Ott S."/>
            <person name="Zhao X."/>
            <person name="Tallon L.J."/>
            <person name="Sadzewicz L."/>
            <person name="Aluvathingal J."/>
            <person name="Nadendla S."/>
            <person name="Voskania-kordi A."/>
            <person name="Simonyan V."/>
            <person name="Patel J."/>
            <person name="Shawar R.M."/>
        </authorList>
    </citation>
    <scope>NUCLEOTIDE SEQUENCE [LARGE SCALE GENOMIC DNA]</scope>
    <source>
        <strain evidence="1 2">AR_0356</strain>
    </source>
</reference>
<dbReference type="RefSeq" id="WP_043101578.1">
    <property type="nucleotide sequence ID" value="NZ_CP027169.1"/>
</dbReference>
<gene>
    <name evidence="1" type="ORF">CSB93_0587</name>
</gene>
<protein>
    <submittedName>
        <fullName evidence="1">Thioesterase superfamily protein</fullName>
    </submittedName>
</protein>
<name>A0A2R3J376_9PSED</name>
<accession>A0A2R3J376</accession>
<dbReference type="EMBL" id="CP027169">
    <property type="protein sequence ID" value="AVK08640.1"/>
    <property type="molecule type" value="Genomic_DNA"/>
</dbReference>
<keyword evidence="2" id="KW-1185">Reference proteome</keyword>
<dbReference type="Gene3D" id="3.10.129.10">
    <property type="entry name" value="Hotdog Thioesterase"/>
    <property type="match status" value="1"/>
</dbReference>
<proteinExistence type="predicted"/>